<comment type="caution">
    <text evidence="2">The sequence shown here is derived from an EMBL/GenBank/DDBJ whole genome shotgun (WGS) entry which is preliminary data.</text>
</comment>
<proteinExistence type="predicted"/>
<dbReference type="EMBL" id="JADOXO010000187">
    <property type="protein sequence ID" value="KAF9810129.1"/>
    <property type="molecule type" value="Genomic_DNA"/>
</dbReference>
<gene>
    <name evidence="2" type="ORF">IEO21_07112</name>
</gene>
<feature type="compositionally biased region" description="Polar residues" evidence="1">
    <location>
        <begin position="1"/>
        <end position="12"/>
    </location>
</feature>
<accession>A0A8H7NYK8</accession>
<evidence type="ECO:0000313" key="3">
    <source>
        <dbReference type="Proteomes" id="UP000639403"/>
    </source>
</evidence>
<reference evidence="2" key="1">
    <citation type="submission" date="2020-11" db="EMBL/GenBank/DDBJ databases">
        <authorList>
            <person name="Koelle M."/>
            <person name="Horta M.A.C."/>
            <person name="Nowrousian M."/>
            <person name="Ohm R.A."/>
            <person name="Benz P."/>
            <person name="Pilgard A."/>
        </authorList>
    </citation>
    <scope>NUCLEOTIDE SEQUENCE</scope>
    <source>
        <strain evidence="2">FPRL280</strain>
    </source>
</reference>
<feature type="region of interest" description="Disordered" evidence="1">
    <location>
        <begin position="1"/>
        <end position="34"/>
    </location>
</feature>
<reference evidence="2" key="2">
    <citation type="journal article" name="Front. Microbiol.">
        <title>Degradative Capacity of Two Strains of Rhodonia placenta: From Phenotype to Genotype.</title>
        <authorList>
            <person name="Kolle M."/>
            <person name="Horta M.A.C."/>
            <person name="Nowrousian M."/>
            <person name="Ohm R.A."/>
            <person name="Benz J.P."/>
            <person name="Pilgard A."/>
        </authorList>
    </citation>
    <scope>NUCLEOTIDE SEQUENCE</scope>
    <source>
        <strain evidence="2">FPRL280</strain>
    </source>
</reference>
<evidence type="ECO:0000313" key="2">
    <source>
        <dbReference type="EMBL" id="KAF9810129.1"/>
    </source>
</evidence>
<protein>
    <submittedName>
        <fullName evidence="2">Uncharacterized protein</fullName>
    </submittedName>
</protein>
<organism evidence="2 3">
    <name type="scientific">Rhodonia placenta</name>
    <dbReference type="NCBI Taxonomy" id="104341"/>
    <lineage>
        <taxon>Eukaryota</taxon>
        <taxon>Fungi</taxon>
        <taxon>Dikarya</taxon>
        <taxon>Basidiomycota</taxon>
        <taxon>Agaricomycotina</taxon>
        <taxon>Agaricomycetes</taxon>
        <taxon>Polyporales</taxon>
        <taxon>Adustoporiaceae</taxon>
        <taxon>Rhodonia</taxon>
    </lineage>
</organism>
<name>A0A8H7NYK8_9APHY</name>
<evidence type="ECO:0000256" key="1">
    <source>
        <dbReference type="SAM" id="MobiDB-lite"/>
    </source>
</evidence>
<dbReference type="AlphaFoldDB" id="A0A8H7NYK8"/>
<sequence>MATPRGSGQSPNECGPYGDYPWPSKLRQHPNRKS</sequence>
<dbReference type="Proteomes" id="UP000639403">
    <property type="component" value="Unassembled WGS sequence"/>
</dbReference>